<name>A0AA88S3N5_9ASTE</name>
<organism evidence="1 2">
    <name type="scientific">Escallonia herrerae</name>
    <dbReference type="NCBI Taxonomy" id="1293975"/>
    <lineage>
        <taxon>Eukaryota</taxon>
        <taxon>Viridiplantae</taxon>
        <taxon>Streptophyta</taxon>
        <taxon>Embryophyta</taxon>
        <taxon>Tracheophyta</taxon>
        <taxon>Spermatophyta</taxon>
        <taxon>Magnoliopsida</taxon>
        <taxon>eudicotyledons</taxon>
        <taxon>Gunneridae</taxon>
        <taxon>Pentapetalae</taxon>
        <taxon>asterids</taxon>
        <taxon>campanulids</taxon>
        <taxon>Escalloniales</taxon>
        <taxon>Escalloniaceae</taxon>
        <taxon>Escallonia</taxon>
    </lineage>
</organism>
<keyword evidence="2" id="KW-1185">Reference proteome</keyword>
<protein>
    <submittedName>
        <fullName evidence="1">Uncharacterized protein</fullName>
    </submittedName>
</protein>
<accession>A0AA88S3N5</accession>
<dbReference type="AlphaFoldDB" id="A0AA88S3N5"/>
<dbReference type="SUPFAM" id="SSF51735">
    <property type="entry name" value="NAD(P)-binding Rossmann-fold domains"/>
    <property type="match status" value="1"/>
</dbReference>
<gene>
    <name evidence="1" type="ORF">RJ639_025022</name>
</gene>
<dbReference type="InterPro" id="IPR036291">
    <property type="entry name" value="NAD(P)-bd_dom_sf"/>
</dbReference>
<evidence type="ECO:0000313" key="1">
    <source>
        <dbReference type="EMBL" id="KAK2997269.1"/>
    </source>
</evidence>
<dbReference type="Gene3D" id="3.40.50.720">
    <property type="entry name" value="NAD(P)-binding Rossmann-like Domain"/>
    <property type="match status" value="1"/>
</dbReference>
<reference evidence="1" key="1">
    <citation type="submission" date="2022-12" db="EMBL/GenBank/DDBJ databases">
        <title>Draft genome assemblies for two species of Escallonia (Escalloniales).</title>
        <authorList>
            <person name="Chanderbali A."/>
            <person name="Dervinis C."/>
            <person name="Anghel I."/>
            <person name="Soltis D."/>
            <person name="Soltis P."/>
            <person name="Zapata F."/>
        </authorList>
    </citation>
    <scope>NUCLEOTIDE SEQUENCE</scope>
    <source>
        <strain evidence="1">UCBG64.0493</strain>
        <tissue evidence="1">Leaf</tissue>
    </source>
</reference>
<proteinExistence type="predicted"/>
<dbReference type="Proteomes" id="UP001188597">
    <property type="component" value="Unassembled WGS sequence"/>
</dbReference>
<sequence length="121" mass="14034">MAVNGCHLFLFDHTEGYEKMQNTYRKIVDVRDVAEALVLVNERPDTKGRNICTAHMINTEDLVNMLRSIFPNFSYPKSFAEGKEVEQLSSEKLQRLGWSYRPLEETLVDSIESYRLFGILD</sequence>
<comment type="caution">
    <text evidence="1">The sequence shown here is derived from an EMBL/GenBank/DDBJ whole genome shotgun (WGS) entry which is preliminary data.</text>
</comment>
<evidence type="ECO:0000313" key="2">
    <source>
        <dbReference type="Proteomes" id="UP001188597"/>
    </source>
</evidence>
<dbReference type="EMBL" id="JAVXUP010004297">
    <property type="protein sequence ID" value="KAK2997269.1"/>
    <property type="molecule type" value="Genomic_DNA"/>
</dbReference>